<evidence type="ECO:0000256" key="1">
    <source>
        <dbReference type="ARBA" id="ARBA00003416"/>
    </source>
</evidence>
<evidence type="ECO:0000256" key="3">
    <source>
        <dbReference type="ARBA" id="ARBA00023054"/>
    </source>
</evidence>
<keyword evidence="6" id="KW-1133">Transmembrane helix</keyword>
<dbReference type="PANTHER" id="PTHR30563">
    <property type="entry name" value="DNA RECOMBINATION PROTEIN RMUC"/>
    <property type="match status" value="1"/>
</dbReference>
<comment type="caution">
    <text evidence="7">The sequence shown here is derived from an EMBL/GenBank/DDBJ whole genome shotgun (WGS) entry which is preliminary data.</text>
</comment>
<keyword evidence="4" id="KW-0233">DNA recombination</keyword>
<keyword evidence="3 5" id="KW-0175">Coiled coil</keyword>
<dbReference type="PANTHER" id="PTHR30563:SF0">
    <property type="entry name" value="DNA RECOMBINATION PROTEIN RMUC"/>
    <property type="match status" value="1"/>
</dbReference>
<organism evidence="7 8">
    <name type="scientific">Sphingobacterium populi</name>
    <dbReference type="NCBI Taxonomy" id="1812824"/>
    <lineage>
        <taxon>Bacteria</taxon>
        <taxon>Pseudomonadati</taxon>
        <taxon>Bacteroidota</taxon>
        <taxon>Sphingobacteriia</taxon>
        <taxon>Sphingobacteriales</taxon>
        <taxon>Sphingobacteriaceae</taxon>
        <taxon>Sphingobacterium</taxon>
    </lineage>
</organism>
<keyword evidence="8" id="KW-1185">Reference proteome</keyword>
<keyword evidence="6" id="KW-0472">Membrane</keyword>
<evidence type="ECO:0000256" key="2">
    <source>
        <dbReference type="ARBA" id="ARBA00009840"/>
    </source>
</evidence>
<feature type="transmembrane region" description="Helical" evidence="6">
    <location>
        <begin position="5"/>
        <end position="22"/>
    </location>
</feature>
<evidence type="ECO:0000256" key="5">
    <source>
        <dbReference type="SAM" id="Coils"/>
    </source>
</evidence>
<keyword evidence="6" id="KW-0812">Transmembrane</keyword>
<comment type="function">
    <text evidence="1">Involved in DNA recombination.</text>
</comment>
<dbReference type="InterPro" id="IPR003798">
    <property type="entry name" value="DNA_recombination_RmuC"/>
</dbReference>
<dbReference type="Pfam" id="PF02646">
    <property type="entry name" value="RmuC"/>
    <property type="match status" value="1"/>
</dbReference>
<evidence type="ECO:0000256" key="4">
    <source>
        <dbReference type="ARBA" id="ARBA00023172"/>
    </source>
</evidence>
<evidence type="ECO:0000256" key="6">
    <source>
        <dbReference type="SAM" id="Phobius"/>
    </source>
</evidence>
<comment type="similarity">
    <text evidence="2">Belongs to the RmuC family.</text>
</comment>
<name>A0ABW5U9N3_9SPHI</name>
<dbReference type="RefSeq" id="WP_066753910.1">
    <property type="nucleotide sequence ID" value="NZ_JBHUMB010000005.1"/>
</dbReference>
<protein>
    <submittedName>
        <fullName evidence="7">DNA recombination protein RmuC</fullName>
    </submittedName>
</protein>
<accession>A0ABW5U9N3</accession>
<sequence>MIHTLLIILIALAIINILIMLFKKSDDNSVVQWRHLEQSLQRLDHQLERMDKSIRDDLHRHRNENSTLAQGSREELSQNFRALEKSAQEQAQALHTFLGQRFEGLTKQQYEINKTSNEHLKDIKINIENHLKTLREDNNRQLEQMRHTVDEKLQSTLEKRLGESFKLVSERLELVHRGLGEMQSLATGVGDLKKVLSNVKTRGILGEYQLANILEQLLTNEQYAQNVATKKGSQAHVEFAIKLPGKDSDETVWMPVDSKFPMENYQALLDAYELGEKTQIDLQQKILMRNVEAFAKDISDKYIDPPHTTDFAIMFLPVESLYAEILRHPGLFETLQRKYRITITGPTTLSALLNSLQMGFRTLAVQKRSSEVWKILEAVKTEFKKFSDQLDKVDKQLSSASKSLHDLRLTRTNMMSRKLRDVGTLDTQESNELLDLPVSEDE</sequence>
<dbReference type="EMBL" id="JBHUMB010000005">
    <property type="protein sequence ID" value="MFD2742310.1"/>
    <property type="molecule type" value="Genomic_DNA"/>
</dbReference>
<feature type="coiled-coil region" evidence="5">
    <location>
        <begin position="117"/>
        <end position="144"/>
    </location>
</feature>
<reference evidence="8" key="1">
    <citation type="journal article" date="2019" name="Int. J. Syst. Evol. Microbiol.">
        <title>The Global Catalogue of Microorganisms (GCM) 10K type strain sequencing project: providing services to taxonomists for standard genome sequencing and annotation.</title>
        <authorList>
            <consortium name="The Broad Institute Genomics Platform"/>
            <consortium name="The Broad Institute Genome Sequencing Center for Infectious Disease"/>
            <person name="Wu L."/>
            <person name="Ma J."/>
        </authorList>
    </citation>
    <scope>NUCLEOTIDE SEQUENCE [LARGE SCALE GENOMIC DNA]</scope>
    <source>
        <strain evidence="8">KCTC 42247</strain>
    </source>
</reference>
<gene>
    <name evidence="7" type="primary">rmuC</name>
    <name evidence="7" type="ORF">ACFSQ6_02775</name>
</gene>
<evidence type="ECO:0000313" key="7">
    <source>
        <dbReference type="EMBL" id="MFD2742310.1"/>
    </source>
</evidence>
<dbReference type="Proteomes" id="UP001597418">
    <property type="component" value="Unassembled WGS sequence"/>
</dbReference>
<evidence type="ECO:0000313" key="8">
    <source>
        <dbReference type="Proteomes" id="UP001597418"/>
    </source>
</evidence>
<proteinExistence type="inferred from homology"/>
<dbReference type="SUPFAM" id="SSF58113">
    <property type="entry name" value="Apolipoprotein A-I"/>
    <property type="match status" value="1"/>
</dbReference>